<feature type="binding site" evidence="4">
    <location>
        <position position="146"/>
    </location>
    <ligand>
        <name>Mn(2+)</name>
        <dbReference type="ChEBI" id="CHEBI:29035"/>
        <label>1</label>
    </ligand>
</feature>
<dbReference type="RefSeq" id="WP_273737309.1">
    <property type="nucleotide sequence ID" value="NZ_JAQIVI010000060.1"/>
</dbReference>
<dbReference type="PANTHER" id="PTHR11358">
    <property type="entry name" value="ARGINASE/AGMATINASE"/>
    <property type="match status" value="1"/>
</dbReference>
<dbReference type="CDD" id="cd11593">
    <property type="entry name" value="Agmatinase-like_2"/>
    <property type="match status" value="1"/>
</dbReference>
<feature type="binding site" evidence="4">
    <location>
        <position position="227"/>
    </location>
    <ligand>
        <name>Mn(2+)</name>
        <dbReference type="ChEBI" id="CHEBI:29035"/>
        <label>1</label>
    </ligand>
</feature>
<evidence type="ECO:0000256" key="1">
    <source>
        <dbReference type="ARBA" id="ARBA00009227"/>
    </source>
</evidence>
<sequence length="295" mass="32024">MFPGATDEREATDTADRSDRDGDTGARGRTADRGGANFAVVGAPLDATTTFQPGARFGPQRIRSFAEPFDDYDHRTDRRFSELGVVDRGDVRAWNDVEAYLEYLTSSLREAVWNDTVPLTLGGEHTVSLAGARAVEPEVFLCLDAHLDLYDAYDGNPLSHAAVTRRILEDVDSVEEAILLGVRTGSESEWDRAAADDVTVVPPAEVDAWSPGDRLADREVYLSVDIDAADPGYAPGTGTMEPFGLEPRELREVVRAVAPHADGFDVVEVNDRDDGQSAALAAKLVREFVFSHVDG</sequence>
<dbReference type="InterPro" id="IPR005925">
    <property type="entry name" value="Agmatinase-rel"/>
</dbReference>
<dbReference type="PROSITE" id="PS51409">
    <property type="entry name" value="ARGINASE_2"/>
    <property type="match status" value="1"/>
</dbReference>
<dbReference type="PIRSF" id="PIRSF036979">
    <property type="entry name" value="Arginase"/>
    <property type="match status" value="1"/>
</dbReference>
<gene>
    <name evidence="7" type="primary">speB</name>
    <name evidence="7" type="ORF">ACFQE6_03960</name>
</gene>
<evidence type="ECO:0000313" key="8">
    <source>
        <dbReference type="Proteomes" id="UP001596383"/>
    </source>
</evidence>
<dbReference type="Pfam" id="PF00491">
    <property type="entry name" value="Arginase"/>
    <property type="match status" value="1"/>
</dbReference>
<evidence type="ECO:0000256" key="5">
    <source>
        <dbReference type="RuleBase" id="RU003684"/>
    </source>
</evidence>
<keyword evidence="2 4" id="KW-0479">Metal-binding</keyword>
<feature type="compositionally biased region" description="Basic and acidic residues" evidence="6">
    <location>
        <begin position="1"/>
        <end position="32"/>
    </location>
</feature>
<dbReference type="PROSITE" id="PS01053">
    <property type="entry name" value="ARGINASE_1"/>
    <property type="match status" value="1"/>
</dbReference>
<evidence type="ECO:0000313" key="7">
    <source>
        <dbReference type="EMBL" id="MFC6764229.1"/>
    </source>
</evidence>
<proteinExistence type="inferred from homology"/>
<keyword evidence="8" id="KW-1185">Reference proteome</keyword>
<protein>
    <submittedName>
        <fullName evidence="7">Agmatinase</fullName>
        <ecNumber evidence="7">3.5.3.11</ecNumber>
    </submittedName>
</protein>
<dbReference type="GO" id="GO:0046872">
    <property type="term" value="F:metal ion binding"/>
    <property type="evidence" value="ECO:0007669"/>
    <property type="project" value="UniProtKB-KW"/>
</dbReference>
<comment type="cofactor">
    <cofactor evidence="4">
        <name>Mn(2+)</name>
        <dbReference type="ChEBI" id="CHEBI:29035"/>
    </cofactor>
    <text evidence="4">Binds 2 manganese ions per subunit.</text>
</comment>
<evidence type="ECO:0000256" key="3">
    <source>
        <dbReference type="ARBA" id="ARBA00022801"/>
    </source>
</evidence>
<dbReference type="NCBIfam" id="TIGR01230">
    <property type="entry name" value="agmatinase"/>
    <property type="match status" value="1"/>
</dbReference>
<feature type="binding site" evidence="4">
    <location>
        <position position="125"/>
    </location>
    <ligand>
        <name>Mn(2+)</name>
        <dbReference type="ChEBI" id="CHEBI:29035"/>
        <label>1</label>
    </ligand>
</feature>
<evidence type="ECO:0000256" key="2">
    <source>
        <dbReference type="ARBA" id="ARBA00022723"/>
    </source>
</evidence>
<keyword evidence="3 5" id="KW-0378">Hydrolase</keyword>
<feature type="binding site" evidence="4">
    <location>
        <position position="148"/>
    </location>
    <ligand>
        <name>Mn(2+)</name>
        <dbReference type="ChEBI" id="CHEBI:29035"/>
        <label>1</label>
    </ligand>
</feature>
<dbReference type="SUPFAM" id="SSF52768">
    <property type="entry name" value="Arginase/deacetylase"/>
    <property type="match status" value="1"/>
</dbReference>
<feature type="binding site" evidence="4">
    <location>
        <position position="225"/>
    </location>
    <ligand>
        <name>Mn(2+)</name>
        <dbReference type="ChEBI" id="CHEBI:29035"/>
        <label>1</label>
    </ligand>
</feature>
<accession>A0ABD5SGS2</accession>
<dbReference type="EMBL" id="JBHSWV010000060">
    <property type="protein sequence ID" value="MFC6764229.1"/>
    <property type="molecule type" value="Genomic_DNA"/>
</dbReference>
<dbReference type="GO" id="GO:0008783">
    <property type="term" value="F:agmatinase activity"/>
    <property type="evidence" value="ECO:0007669"/>
    <property type="project" value="UniProtKB-EC"/>
</dbReference>
<dbReference type="InterPro" id="IPR023696">
    <property type="entry name" value="Ureohydrolase_dom_sf"/>
</dbReference>
<dbReference type="InterPro" id="IPR006035">
    <property type="entry name" value="Ureohydrolase"/>
</dbReference>
<dbReference type="Gene3D" id="3.40.800.10">
    <property type="entry name" value="Ureohydrolase domain"/>
    <property type="match status" value="1"/>
</dbReference>
<name>A0ABD5SGS2_9EURY</name>
<dbReference type="Proteomes" id="UP001596383">
    <property type="component" value="Unassembled WGS sequence"/>
</dbReference>
<feature type="region of interest" description="Disordered" evidence="6">
    <location>
        <begin position="1"/>
        <end position="35"/>
    </location>
</feature>
<dbReference type="EC" id="3.5.3.11" evidence="7"/>
<dbReference type="InterPro" id="IPR020855">
    <property type="entry name" value="Ureohydrolase_Mn_BS"/>
</dbReference>
<evidence type="ECO:0000256" key="4">
    <source>
        <dbReference type="PIRSR" id="PIRSR036979-1"/>
    </source>
</evidence>
<keyword evidence="4" id="KW-0464">Manganese</keyword>
<comment type="similarity">
    <text evidence="1">Belongs to the arginase family. Agmatinase subfamily.</text>
</comment>
<organism evidence="7 8">
    <name type="scientific">Natrinema soli</name>
    <dbReference type="NCBI Taxonomy" id="1930624"/>
    <lineage>
        <taxon>Archaea</taxon>
        <taxon>Methanobacteriati</taxon>
        <taxon>Methanobacteriota</taxon>
        <taxon>Stenosarchaea group</taxon>
        <taxon>Halobacteria</taxon>
        <taxon>Halobacteriales</taxon>
        <taxon>Natrialbaceae</taxon>
        <taxon>Natrinema</taxon>
    </lineage>
</organism>
<comment type="caution">
    <text evidence="7">The sequence shown here is derived from an EMBL/GenBank/DDBJ whole genome shotgun (WGS) entry which is preliminary data.</text>
</comment>
<evidence type="ECO:0000256" key="6">
    <source>
        <dbReference type="SAM" id="MobiDB-lite"/>
    </source>
</evidence>
<dbReference type="AlphaFoldDB" id="A0ABD5SGS2"/>
<feature type="binding site" evidence="4">
    <location>
        <position position="144"/>
    </location>
    <ligand>
        <name>Mn(2+)</name>
        <dbReference type="ChEBI" id="CHEBI:29035"/>
        <label>1</label>
    </ligand>
</feature>
<reference evidence="7 8" key="1">
    <citation type="journal article" date="2019" name="Int. J. Syst. Evol. Microbiol.">
        <title>The Global Catalogue of Microorganisms (GCM) 10K type strain sequencing project: providing services to taxonomists for standard genome sequencing and annotation.</title>
        <authorList>
            <consortium name="The Broad Institute Genomics Platform"/>
            <consortium name="The Broad Institute Genome Sequencing Center for Infectious Disease"/>
            <person name="Wu L."/>
            <person name="Ma J."/>
        </authorList>
    </citation>
    <scope>NUCLEOTIDE SEQUENCE [LARGE SCALE GENOMIC DNA]</scope>
    <source>
        <strain evidence="7 8">LMG 29247</strain>
    </source>
</reference>
<dbReference type="PANTHER" id="PTHR11358:SF26">
    <property type="entry name" value="GUANIDINO ACID HYDROLASE, MITOCHONDRIAL"/>
    <property type="match status" value="1"/>
</dbReference>